<comment type="caution">
    <text evidence="1">The sequence shown here is derived from an EMBL/GenBank/DDBJ whole genome shotgun (WGS) entry which is preliminary data.</text>
</comment>
<accession>A0A1F7IY37</accession>
<evidence type="ECO:0000313" key="1">
    <source>
        <dbReference type="EMBL" id="OGK48264.1"/>
    </source>
</evidence>
<reference evidence="1 2" key="1">
    <citation type="journal article" date="2016" name="Nat. Commun.">
        <title>Thousands of microbial genomes shed light on interconnected biogeochemical processes in an aquifer system.</title>
        <authorList>
            <person name="Anantharaman K."/>
            <person name="Brown C.T."/>
            <person name="Hug L.A."/>
            <person name="Sharon I."/>
            <person name="Castelle C.J."/>
            <person name="Probst A.J."/>
            <person name="Thomas B.C."/>
            <person name="Singh A."/>
            <person name="Wilkins M.J."/>
            <person name="Karaoz U."/>
            <person name="Brodie E.L."/>
            <person name="Williams K.H."/>
            <person name="Hubbard S.S."/>
            <person name="Banfield J.F."/>
        </authorList>
    </citation>
    <scope>NUCLEOTIDE SEQUENCE [LARGE SCALE GENOMIC DNA]</scope>
</reference>
<dbReference type="Proteomes" id="UP000177141">
    <property type="component" value="Unassembled WGS sequence"/>
</dbReference>
<protein>
    <recommendedName>
        <fullName evidence="3">ParB/Sulfiredoxin domain-containing protein</fullName>
    </recommendedName>
</protein>
<dbReference type="AlphaFoldDB" id="A0A1F7IY37"/>
<name>A0A1F7IY37_9BACT</name>
<dbReference type="EMBL" id="MGAL01000018">
    <property type="protein sequence ID" value="OGK48264.1"/>
    <property type="molecule type" value="Genomic_DNA"/>
</dbReference>
<evidence type="ECO:0008006" key="3">
    <source>
        <dbReference type="Google" id="ProtNLM"/>
    </source>
</evidence>
<proteinExistence type="predicted"/>
<evidence type="ECO:0000313" key="2">
    <source>
        <dbReference type="Proteomes" id="UP000177141"/>
    </source>
</evidence>
<gene>
    <name evidence="1" type="ORF">A3A93_02235</name>
</gene>
<organism evidence="1 2">
    <name type="scientific">Candidatus Roizmanbacteria bacterium RIFCSPLOWO2_01_FULL_38_12</name>
    <dbReference type="NCBI Taxonomy" id="1802061"/>
    <lineage>
        <taxon>Bacteria</taxon>
        <taxon>Candidatus Roizmaniibacteriota</taxon>
    </lineage>
</organism>
<sequence length="169" mass="18967">MVTAHGEHFPSQESWEGRDLGDGVLRYLRGPGGNPQLADGIEYYAKYFVGSINFPLSKLHRVVSGEPEEAGYYDPQWQENVAAIRQKIESGWIPPPLIVVDYLSGRLDIADGNHTSQALEDCGITSHPTIFCLESNRSEQDLLDYQTPSEYQPSIKTMVDAVKNRKQKK</sequence>